<dbReference type="Pfam" id="PF01655">
    <property type="entry name" value="Ribosomal_L32e"/>
    <property type="match status" value="1"/>
</dbReference>
<keyword evidence="3" id="KW-0677">Repeat</keyword>
<feature type="domain" description="J" evidence="11">
    <location>
        <begin position="11"/>
        <end position="78"/>
    </location>
</feature>
<dbReference type="PANTHER" id="PTHR43888">
    <property type="entry name" value="DNAJ-LIKE-2, ISOFORM A-RELATED"/>
    <property type="match status" value="1"/>
</dbReference>
<evidence type="ECO:0000259" key="12">
    <source>
        <dbReference type="PROSITE" id="PS51188"/>
    </source>
</evidence>
<dbReference type="EMBL" id="QGMG01000046">
    <property type="protein sequence ID" value="TVY58322.1"/>
    <property type="molecule type" value="Genomic_DNA"/>
</dbReference>
<dbReference type="SUPFAM" id="SSF52042">
    <property type="entry name" value="Ribosomal protein L32e"/>
    <property type="match status" value="1"/>
</dbReference>
<dbReference type="GO" id="GO:0003735">
    <property type="term" value="F:structural constituent of ribosome"/>
    <property type="evidence" value="ECO:0007669"/>
    <property type="project" value="InterPro"/>
</dbReference>
<sequence>MADNGATEEVDLYEVLGIDKSATKSEVKKAYHKAALQHHPDKVAEDQREESELKFKSVSQAYEILHDDEKRHLYDTHGMAAFDTSRGGPGGGPDLDDILAQMFGGGMGGGMGGMPGFGGEGGGPKRPRRGRDEEQKYQVTLEELYKGKTVKFASTKNIICSHCKGTGGKEKAKAQSCERCKGNGITVGLRQVGPGLVTQERMVCDTCTGTGKIFKEKDRCKKCKGKRTTSEKKVLEIYIPRGAREGERITLEGEADQVPDQTPGDIVFTLVEDEHDIFQRAGDDLSAELNVTLAEALTGFSRVVLKHLDGRGLHLAHPQGKVLQPGQILKIAGEGMPLKKSDLKGDLYLVVKIEFPENGWTEDATAFDSLRNILPKPEDPIEATEIDEVEYDSDADIEDFGANSGDPRAGGGWEDDEEEEGQAQSAEVRRFTISTPRQRLHPETADKMVSAKKHVPIVKKRTKRFHRHQSDTYMCLDASWRKPKGIDNRVRRRFAGQMVMPSIGFGSNKKTRHMMPSGHKAFLVNNTRDVELLLMHNKTFAAEISHAVSSRKRIDIIQRAKELGVKVTNPKARVTTEV</sequence>
<dbReference type="GO" id="GO:0005524">
    <property type="term" value="F:ATP binding"/>
    <property type="evidence" value="ECO:0007669"/>
    <property type="project" value="InterPro"/>
</dbReference>
<keyword evidence="7" id="KW-0143">Chaperone</keyword>
<keyword evidence="2 9" id="KW-0479">Metal-binding</keyword>
<dbReference type="GO" id="GO:0006457">
    <property type="term" value="P:protein folding"/>
    <property type="evidence" value="ECO:0007669"/>
    <property type="project" value="InterPro"/>
</dbReference>
<dbReference type="SUPFAM" id="SSF49493">
    <property type="entry name" value="HSP40/DnaJ peptide-binding domain"/>
    <property type="match status" value="2"/>
</dbReference>
<gene>
    <name evidence="13" type="primary">xdj1</name>
    <name evidence="13" type="ORF">LCER1_G000532</name>
</gene>
<dbReference type="FunFam" id="2.10.230.10:FF:000001">
    <property type="entry name" value="DnaJ subfamily A member 2"/>
    <property type="match status" value="1"/>
</dbReference>
<dbReference type="InterPro" id="IPR036351">
    <property type="entry name" value="Ribosomal_eL32_sf"/>
</dbReference>
<keyword evidence="8" id="KW-0687">Ribonucleoprotein</keyword>
<evidence type="ECO:0000259" key="11">
    <source>
        <dbReference type="PROSITE" id="PS50076"/>
    </source>
</evidence>
<dbReference type="Pfam" id="PF00226">
    <property type="entry name" value="DnaJ"/>
    <property type="match status" value="1"/>
</dbReference>
<keyword evidence="14" id="KW-1185">Reference proteome</keyword>
<dbReference type="Pfam" id="PF01556">
    <property type="entry name" value="DnaJ_C"/>
    <property type="match status" value="1"/>
</dbReference>
<dbReference type="InterPro" id="IPR001515">
    <property type="entry name" value="Ribosomal_eL32"/>
</dbReference>
<dbReference type="SMART" id="SM01393">
    <property type="entry name" value="Ribosomal_L32e"/>
    <property type="match status" value="1"/>
</dbReference>
<dbReference type="InterPro" id="IPR002939">
    <property type="entry name" value="DnaJ_C"/>
</dbReference>
<reference evidence="13 14" key="1">
    <citation type="submission" date="2018-05" db="EMBL/GenBank/DDBJ databases">
        <title>Whole genome sequencing for identification of molecular markers to develop diagnostic detection tools for the regulated plant pathogen Lachnellula willkommii.</title>
        <authorList>
            <person name="Giroux E."/>
            <person name="Bilodeau G."/>
        </authorList>
    </citation>
    <scope>NUCLEOTIDE SEQUENCE [LARGE SCALE GENOMIC DNA]</scope>
    <source>
        <strain evidence="13 14">CBS 625.97</strain>
    </source>
</reference>
<dbReference type="CDD" id="cd10719">
    <property type="entry name" value="DnaJ_zf"/>
    <property type="match status" value="1"/>
</dbReference>
<evidence type="ECO:0000256" key="6">
    <source>
        <dbReference type="ARBA" id="ARBA00022980"/>
    </source>
</evidence>
<evidence type="ECO:0000256" key="4">
    <source>
        <dbReference type="ARBA" id="ARBA00022771"/>
    </source>
</evidence>
<evidence type="ECO:0000256" key="7">
    <source>
        <dbReference type="ARBA" id="ARBA00023186"/>
    </source>
</evidence>
<dbReference type="GO" id="GO:0005840">
    <property type="term" value="C:ribosome"/>
    <property type="evidence" value="ECO:0007669"/>
    <property type="project" value="UniProtKB-KW"/>
</dbReference>
<evidence type="ECO:0000313" key="13">
    <source>
        <dbReference type="EMBL" id="TVY58322.1"/>
    </source>
</evidence>
<dbReference type="InterPro" id="IPR001623">
    <property type="entry name" value="DnaJ_domain"/>
</dbReference>
<dbReference type="Gene3D" id="2.10.230.10">
    <property type="entry name" value="Heat shock protein DnaJ, cysteine-rich domain"/>
    <property type="match status" value="1"/>
</dbReference>
<dbReference type="Proteomes" id="UP000481288">
    <property type="component" value="Unassembled WGS sequence"/>
</dbReference>
<dbReference type="SMART" id="SM00271">
    <property type="entry name" value="DnaJ"/>
    <property type="match status" value="1"/>
</dbReference>
<dbReference type="Gene3D" id="1.10.287.110">
    <property type="entry name" value="DnaJ domain"/>
    <property type="match status" value="1"/>
</dbReference>
<name>A0A7D8UWF7_9HELO</name>
<feature type="region of interest" description="Disordered" evidence="10">
    <location>
        <begin position="397"/>
        <end position="426"/>
    </location>
</feature>
<dbReference type="OrthoDB" id="550424at2759"/>
<evidence type="ECO:0000256" key="9">
    <source>
        <dbReference type="PROSITE-ProRule" id="PRU00546"/>
    </source>
</evidence>
<dbReference type="InterPro" id="IPR001305">
    <property type="entry name" value="HSP_DnaJ_Cys-rich_dom"/>
</dbReference>
<comment type="similarity">
    <text evidence="1">Belongs to the eukaryotic ribosomal protein eL32 family.</text>
</comment>
<dbReference type="PROSITE" id="PS00636">
    <property type="entry name" value="DNAJ_1"/>
    <property type="match status" value="1"/>
</dbReference>
<dbReference type="PROSITE" id="PS51188">
    <property type="entry name" value="ZF_CR"/>
    <property type="match status" value="1"/>
</dbReference>
<protein>
    <submittedName>
        <fullName evidence="13">DnaJ protein xdj1-like</fullName>
    </submittedName>
</protein>
<dbReference type="InterPro" id="IPR012724">
    <property type="entry name" value="DnaJ"/>
</dbReference>
<dbReference type="GO" id="GO:0009408">
    <property type="term" value="P:response to heat"/>
    <property type="evidence" value="ECO:0007669"/>
    <property type="project" value="InterPro"/>
</dbReference>
<dbReference type="SUPFAM" id="SSF46565">
    <property type="entry name" value="Chaperone J-domain"/>
    <property type="match status" value="1"/>
</dbReference>
<dbReference type="InterPro" id="IPR036410">
    <property type="entry name" value="HSP_DnaJ_Cys-rich_dom_sf"/>
</dbReference>
<evidence type="ECO:0000256" key="8">
    <source>
        <dbReference type="ARBA" id="ARBA00023274"/>
    </source>
</evidence>
<evidence type="ECO:0000313" key="14">
    <source>
        <dbReference type="Proteomes" id="UP000481288"/>
    </source>
</evidence>
<evidence type="ECO:0000256" key="5">
    <source>
        <dbReference type="ARBA" id="ARBA00022833"/>
    </source>
</evidence>
<feature type="domain" description="CR-type" evidence="12">
    <location>
        <begin position="147"/>
        <end position="232"/>
    </location>
</feature>
<dbReference type="InterPro" id="IPR018253">
    <property type="entry name" value="DnaJ_domain_CS"/>
</dbReference>
<organism evidence="13 14">
    <name type="scientific">Lachnellula cervina</name>
    <dbReference type="NCBI Taxonomy" id="1316786"/>
    <lineage>
        <taxon>Eukaryota</taxon>
        <taxon>Fungi</taxon>
        <taxon>Dikarya</taxon>
        <taxon>Ascomycota</taxon>
        <taxon>Pezizomycotina</taxon>
        <taxon>Leotiomycetes</taxon>
        <taxon>Helotiales</taxon>
        <taxon>Lachnaceae</taxon>
        <taxon>Lachnellula</taxon>
    </lineage>
</organism>
<keyword evidence="6" id="KW-0689">Ribosomal protein</keyword>
<dbReference type="CDD" id="cd00513">
    <property type="entry name" value="Ribosomal_L32_L32e"/>
    <property type="match status" value="1"/>
</dbReference>
<dbReference type="Pfam" id="PF00684">
    <property type="entry name" value="DnaJ_CXXCXGXG"/>
    <property type="match status" value="1"/>
</dbReference>
<dbReference type="CDD" id="cd06257">
    <property type="entry name" value="DnaJ"/>
    <property type="match status" value="1"/>
</dbReference>
<dbReference type="CDD" id="cd10747">
    <property type="entry name" value="DnaJ_C"/>
    <property type="match status" value="1"/>
</dbReference>
<evidence type="ECO:0000256" key="1">
    <source>
        <dbReference type="ARBA" id="ARBA00008431"/>
    </source>
</evidence>
<dbReference type="FunFam" id="2.60.260.20:FF:000003">
    <property type="entry name" value="DnaJ subfamily A member 2"/>
    <property type="match status" value="1"/>
</dbReference>
<dbReference type="GO" id="GO:0030544">
    <property type="term" value="F:Hsp70 protein binding"/>
    <property type="evidence" value="ECO:0007669"/>
    <property type="project" value="InterPro"/>
</dbReference>
<dbReference type="InterPro" id="IPR036869">
    <property type="entry name" value="J_dom_sf"/>
</dbReference>
<keyword evidence="4 9" id="KW-0863">Zinc-finger</keyword>
<dbReference type="PROSITE" id="PS50076">
    <property type="entry name" value="DNAJ_2"/>
    <property type="match status" value="1"/>
</dbReference>
<dbReference type="Gene3D" id="2.60.260.20">
    <property type="entry name" value="Urease metallochaperone UreE, N-terminal domain"/>
    <property type="match status" value="2"/>
</dbReference>
<dbReference type="AlphaFoldDB" id="A0A7D8UWF7"/>
<evidence type="ECO:0000256" key="3">
    <source>
        <dbReference type="ARBA" id="ARBA00022737"/>
    </source>
</evidence>
<dbReference type="PRINTS" id="PR00625">
    <property type="entry name" value="JDOMAIN"/>
</dbReference>
<evidence type="ECO:0000256" key="10">
    <source>
        <dbReference type="SAM" id="MobiDB-lite"/>
    </source>
</evidence>
<comment type="caution">
    <text evidence="13">The sequence shown here is derived from an EMBL/GenBank/DDBJ whole genome shotgun (WGS) entry which is preliminary data.</text>
</comment>
<keyword evidence="5 9" id="KW-0862">Zinc</keyword>
<proteinExistence type="inferred from homology"/>
<accession>A0A7D8UWF7</accession>
<dbReference type="GO" id="GO:0051082">
    <property type="term" value="F:unfolded protein binding"/>
    <property type="evidence" value="ECO:0007669"/>
    <property type="project" value="InterPro"/>
</dbReference>
<evidence type="ECO:0000256" key="2">
    <source>
        <dbReference type="ARBA" id="ARBA00022723"/>
    </source>
</evidence>
<dbReference type="SUPFAM" id="SSF57938">
    <property type="entry name" value="DnaJ/Hsp40 cysteine-rich domain"/>
    <property type="match status" value="1"/>
</dbReference>
<dbReference type="GO" id="GO:0008270">
    <property type="term" value="F:zinc ion binding"/>
    <property type="evidence" value="ECO:0007669"/>
    <property type="project" value="UniProtKB-KW"/>
</dbReference>
<feature type="zinc finger region" description="CR-type" evidence="9">
    <location>
        <begin position="147"/>
        <end position="232"/>
    </location>
</feature>
<dbReference type="GO" id="GO:1990904">
    <property type="term" value="C:ribonucleoprotein complex"/>
    <property type="evidence" value="ECO:0007669"/>
    <property type="project" value="UniProtKB-KW"/>
</dbReference>
<dbReference type="InterPro" id="IPR008971">
    <property type="entry name" value="HSP40/DnaJ_pept-bd"/>
</dbReference>
<dbReference type="GO" id="GO:0006412">
    <property type="term" value="P:translation"/>
    <property type="evidence" value="ECO:0007669"/>
    <property type="project" value="InterPro"/>
</dbReference>
<dbReference type="HAMAP" id="MF_01152">
    <property type="entry name" value="DnaJ"/>
    <property type="match status" value="1"/>
</dbReference>
<dbReference type="InterPro" id="IPR044713">
    <property type="entry name" value="DNJA1/2-like"/>
</dbReference>